<dbReference type="Gene3D" id="2.60.40.640">
    <property type="match status" value="1"/>
</dbReference>
<sequence>MNELVLITNTLLYEPGDIVTGHVWLNICTPTSGRSLYITLQGVETCRRHAEGENTEVFTTELVADGNHLLWEAHYLFFLRNSLPSLIDGKGKQKDLYC</sequence>
<keyword evidence="2" id="KW-1185">Reference proteome</keyword>
<dbReference type="InterPro" id="IPR014752">
    <property type="entry name" value="Arrestin-like_C"/>
</dbReference>
<dbReference type="Proteomes" id="UP000593567">
    <property type="component" value="Unassembled WGS sequence"/>
</dbReference>
<evidence type="ECO:0000313" key="2">
    <source>
        <dbReference type="Proteomes" id="UP000593567"/>
    </source>
</evidence>
<reference evidence="1" key="1">
    <citation type="submission" date="2020-06" db="EMBL/GenBank/DDBJ databases">
        <title>Draft genome of Bugula neritina, a colonial animal packing powerful symbionts and potential medicines.</title>
        <authorList>
            <person name="Rayko M."/>
        </authorList>
    </citation>
    <scope>NUCLEOTIDE SEQUENCE [LARGE SCALE GENOMIC DNA]</scope>
    <source>
        <strain evidence="1">Kwan_BN1</strain>
    </source>
</reference>
<dbReference type="EMBL" id="VXIV02001809">
    <property type="protein sequence ID" value="KAF6029538.1"/>
    <property type="molecule type" value="Genomic_DNA"/>
</dbReference>
<comment type="caution">
    <text evidence="1">The sequence shown here is derived from an EMBL/GenBank/DDBJ whole genome shotgun (WGS) entry which is preliminary data.</text>
</comment>
<organism evidence="1 2">
    <name type="scientific">Bugula neritina</name>
    <name type="common">Brown bryozoan</name>
    <name type="synonym">Sertularia neritina</name>
    <dbReference type="NCBI Taxonomy" id="10212"/>
    <lineage>
        <taxon>Eukaryota</taxon>
        <taxon>Metazoa</taxon>
        <taxon>Spiralia</taxon>
        <taxon>Lophotrochozoa</taxon>
        <taxon>Bryozoa</taxon>
        <taxon>Gymnolaemata</taxon>
        <taxon>Cheilostomatida</taxon>
        <taxon>Flustrina</taxon>
        <taxon>Buguloidea</taxon>
        <taxon>Bugulidae</taxon>
        <taxon>Bugula</taxon>
    </lineage>
</organism>
<gene>
    <name evidence="1" type="ORF">EB796_012107</name>
</gene>
<evidence type="ECO:0000313" key="1">
    <source>
        <dbReference type="EMBL" id="KAF6029538.1"/>
    </source>
</evidence>
<proteinExistence type="predicted"/>
<protein>
    <submittedName>
        <fullName evidence="1">Uncharacterized protein</fullName>
    </submittedName>
</protein>
<dbReference type="AlphaFoldDB" id="A0A7J7JW21"/>
<name>A0A7J7JW21_BUGNE</name>
<accession>A0A7J7JW21</accession>